<evidence type="ECO:0000313" key="3">
    <source>
        <dbReference type="EMBL" id="MBP2368491.1"/>
    </source>
</evidence>
<comment type="similarity">
    <text evidence="1">Belongs to the universal stress protein A family.</text>
</comment>
<dbReference type="CDD" id="cd00293">
    <property type="entry name" value="USP-like"/>
    <property type="match status" value="1"/>
</dbReference>
<protein>
    <submittedName>
        <fullName evidence="3">Nucleotide-binding universal stress UspA family protein</fullName>
    </submittedName>
</protein>
<gene>
    <name evidence="3" type="ORF">JOF36_004187</name>
</gene>
<accession>A0ABS4VX26</accession>
<dbReference type="RefSeq" id="WP_210029696.1">
    <property type="nucleotide sequence ID" value="NZ_JAGINU010000001.1"/>
</dbReference>
<dbReference type="PANTHER" id="PTHR46268:SF6">
    <property type="entry name" value="UNIVERSAL STRESS PROTEIN UP12"/>
    <property type="match status" value="1"/>
</dbReference>
<evidence type="ECO:0000256" key="1">
    <source>
        <dbReference type="ARBA" id="ARBA00008791"/>
    </source>
</evidence>
<proteinExistence type="inferred from homology"/>
<dbReference type="Pfam" id="PF00582">
    <property type="entry name" value="Usp"/>
    <property type="match status" value="1"/>
</dbReference>
<comment type="caution">
    <text evidence="3">The sequence shown here is derived from an EMBL/GenBank/DDBJ whole genome shotgun (WGS) entry which is preliminary data.</text>
</comment>
<dbReference type="PANTHER" id="PTHR46268">
    <property type="entry name" value="STRESS RESPONSE PROTEIN NHAX"/>
    <property type="match status" value="1"/>
</dbReference>
<evidence type="ECO:0000259" key="2">
    <source>
        <dbReference type="Pfam" id="PF00582"/>
    </source>
</evidence>
<feature type="domain" description="UspA" evidence="2">
    <location>
        <begin position="10"/>
        <end position="148"/>
    </location>
</feature>
<reference evidence="3 4" key="1">
    <citation type="submission" date="2021-03" db="EMBL/GenBank/DDBJ databases">
        <title>Sequencing the genomes of 1000 actinobacteria strains.</title>
        <authorList>
            <person name="Klenk H.-P."/>
        </authorList>
    </citation>
    <scope>NUCLEOTIDE SEQUENCE [LARGE SCALE GENOMIC DNA]</scope>
    <source>
        <strain evidence="3 4">DSM 45256</strain>
    </source>
</reference>
<dbReference type="EMBL" id="JAGINU010000001">
    <property type="protein sequence ID" value="MBP2368491.1"/>
    <property type="molecule type" value="Genomic_DNA"/>
</dbReference>
<name>A0ABS4VX26_9PSEU</name>
<dbReference type="InterPro" id="IPR014729">
    <property type="entry name" value="Rossmann-like_a/b/a_fold"/>
</dbReference>
<dbReference type="InterPro" id="IPR006016">
    <property type="entry name" value="UspA"/>
</dbReference>
<dbReference type="Proteomes" id="UP001519295">
    <property type="component" value="Unassembled WGS sequence"/>
</dbReference>
<keyword evidence="4" id="KW-1185">Reference proteome</keyword>
<organism evidence="3 4">
    <name type="scientific">Pseudonocardia parietis</name>
    <dbReference type="NCBI Taxonomy" id="570936"/>
    <lineage>
        <taxon>Bacteria</taxon>
        <taxon>Bacillati</taxon>
        <taxon>Actinomycetota</taxon>
        <taxon>Actinomycetes</taxon>
        <taxon>Pseudonocardiales</taxon>
        <taxon>Pseudonocardiaceae</taxon>
        <taxon>Pseudonocardia</taxon>
    </lineage>
</organism>
<dbReference type="SUPFAM" id="SSF52402">
    <property type="entry name" value="Adenine nucleotide alpha hydrolases-like"/>
    <property type="match status" value="1"/>
</dbReference>
<dbReference type="Gene3D" id="3.40.50.620">
    <property type="entry name" value="HUPs"/>
    <property type="match status" value="1"/>
</dbReference>
<sequence>MTDSGGHPTTLLVGHARDTSSDHALGVAVDLGCRLGARLHVVHTICPDPYLLADGYAWDRVAPSDALVAEERRHVENLLAKTSLPWSYEARHGDPATELARAAAAQDALMIIVGTRGEGLRRALARLVDPSVSHAVIGRQHRPVLVVPLPDARGRSY</sequence>
<evidence type="ECO:0000313" key="4">
    <source>
        <dbReference type="Proteomes" id="UP001519295"/>
    </source>
</evidence>